<protein>
    <recommendedName>
        <fullName evidence="2">Metallo-beta-lactamase domain-containing protein</fullName>
    </recommendedName>
</protein>
<dbReference type="InterPro" id="IPR036866">
    <property type="entry name" value="RibonucZ/Hydroxyglut_hydro"/>
</dbReference>
<dbReference type="AlphaFoldDB" id="E6SJ86"/>
<organism evidence="3 4">
    <name type="scientific">Thermaerobacter marianensis (strain ATCC 700841 / DSM 12885 / JCM 10246 / 7p75a)</name>
    <dbReference type="NCBI Taxonomy" id="644966"/>
    <lineage>
        <taxon>Bacteria</taxon>
        <taxon>Bacillati</taxon>
        <taxon>Bacillota</taxon>
        <taxon>Clostridia</taxon>
        <taxon>Eubacteriales</taxon>
        <taxon>Clostridiales Family XVII. Incertae Sedis</taxon>
        <taxon>Thermaerobacter</taxon>
    </lineage>
</organism>
<dbReference type="SMART" id="SM00849">
    <property type="entry name" value="Lactamase_B"/>
    <property type="match status" value="1"/>
</dbReference>
<dbReference type="InterPro" id="IPR001279">
    <property type="entry name" value="Metallo-B-lactamas"/>
</dbReference>
<dbReference type="RefSeq" id="WP_013495319.1">
    <property type="nucleotide sequence ID" value="NC_014831.1"/>
</dbReference>
<feature type="region of interest" description="Disordered" evidence="1">
    <location>
        <begin position="117"/>
        <end position="146"/>
    </location>
</feature>
<dbReference type="HOGENOM" id="CLU_048478_0_0_9"/>
<dbReference type="EMBL" id="CP002344">
    <property type="protein sequence ID" value="ADU51014.1"/>
    <property type="molecule type" value="Genomic_DNA"/>
</dbReference>
<accession>E6SJ86</accession>
<feature type="domain" description="Metallo-beta-lactamase" evidence="2">
    <location>
        <begin position="41"/>
        <end position="340"/>
    </location>
</feature>
<gene>
    <name evidence="3" type="ordered locus">Tmar_0900</name>
</gene>
<sequence length="434" mass="45782">MTEHRRQGAAAGAAAGAGAGGEWVAPGILRLSLPTPYPVGDVNVYAVLGRVPTLVDVGPGSPAAREALMRGLAAHGLELRSFAQVVITHTHLDHFGFLRHWFAAPAVTAAALAPAASPAPEPFRGAEPVRSPDGRPRQPGSAPGAADGILAREAAGHAGAGCAGDLAAGDDATGDGGRRLAASRPRLLAHRWGARHFRGGDDPDRVRFFRDFVAAAGVPAAEAGGVLQEMGLYQAAEPAVPADAWLEDGDAIEMGDDRWLVLHTPGHAQSQICLYRERDGLLISSDHLLPAISSNALLEPPPLDEHGRPVRPEPPRSLVDYRVSLQRVRALPVSLCLPGHGEPFRDPHRLIDRRLAAMEDRADRIRAALAELGGEATLYRLATYLFGNGDPAHLLLALSEVNGHLEWMESEGRVRRRLEPAAGDGGVAALFAPA</sequence>
<dbReference type="PANTHER" id="PTHR23131">
    <property type="entry name" value="ENDORIBONUCLEASE LACTB2"/>
    <property type="match status" value="1"/>
</dbReference>
<name>E6SJ86_THEM7</name>
<evidence type="ECO:0000313" key="3">
    <source>
        <dbReference type="EMBL" id="ADU51014.1"/>
    </source>
</evidence>
<evidence type="ECO:0000313" key="4">
    <source>
        <dbReference type="Proteomes" id="UP000008915"/>
    </source>
</evidence>
<dbReference type="SUPFAM" id="SSF56281">
    <property type="entry name" value="Metallo-hydrolase/oxidoreductase"/>
    <property type="match status" value="1"/>
</dbReference>
<evidence type="ECO:0000259" key="2">
    <source>
        <dbReference type="SMART" id="SM00849"/>
    </source>
</evidence>
<dbReference type="eggNOG" id="COG0491">
    <property type="taxonomic scope" value="Bacteria"/>
</dbReference>
<proteinExistence type="predicted"/>
<dbReference type="InterPro" id="IPR050662">
    <property type="entry name" value="Sec-metab_biosynth-thioest"/>
</dbReference>
<dbReference type="Proteomes" id="UP000008915">
    <property type="component" value="Chromosome"/>
</dbReference>
<dbReference type="KEGG" id="tmr:Tmar_0900"/>
<dbReference type="Pfam" id="PF00753">
    <property type="entry name" value="Lactamase_B"/>
    <property type="match status" value="2"/>
</dbReference>
<dbReference type="PANTHER" id="PTHR23131:SF4">
    <property type="entry name" value="METALLO-BETA-LACTAMASE SUPERFAMILY POTEIN"/>
    <property type="match status" value="1"/>
</dbReference>
<dbReference type="Gene3D" id="3.60.15.10">
    <property type="entry name" value="Ribonuclease Z/Hydroxyacylglutathione hydrolase-like"/>
    <property type="match status" value="2"/>
</dbReference>
<evidence type="ECO:0000256" key="1">
    <source>
        <dbReference type="SAM" id="MobiDB-lite"/>
    </source>
</evidence>
<reference evidence="4" key="2">
    <citation type="journal article" date="2010" name="Stand. Genomic Sci.">
        <title>Complete genome sequence of Thermaerobacter marianensis type strain (7p75aT).</title>
        <authorList>
            <person name="Han C."/>
            <person name="Gu W."/>
            <person name="Zhang X."/>
            <person name="Lapidus A."/>
            <person name="Nolan M."/>
            <person name="Copeland A."/>
            <person name="Lucas S."/>
            <person name="Glavina Del Rio T."/>
            <person name="Tice H."/>
            <person name="Cheng J."/>
            <person name="Tapia R."/>
            <person name="Goodwin L."/>
            <person name="Pitluck S."/>
            <person name="Pagani I."/>
            <person name="Ivanova N."/>
            <person name="Mavromatis K."/>
            <person name="Mikhailova N."/>
            <person name="Pati A."/>
            <person name="Chen A."/>
            <person name="Palaniappan K."/>
            <person name="Land M."/>
            <person name="Hauser L."/>
            <person name="Chang Y."/>
            <person name="Jeffries C."/>
            <person name="Schneider S."/>
            <person name="Rohde M."/>
            <person name="Goker M."/>
            <person name="Pukall R."/>
            <person name="Woyke T."/>
            <person name="Bristow J."/>
            <person name="Eisen J."/>
            <person name="Markowitz V."/>
            <person name="Hugenholtz P."/>
            <person name="Kyrpides N."/>
            <person name="Klenk H."/>
            <person name="Detter J."/>
        </authorList>
    </citation>
    <scope>NUCLEOTIDE SEQUENCE [LARGE SCALE GENOMIC DNA]</scope>
    <source>
        <strain evidence="4">ATCC 700841 / DSM 12885 / JCM 10246 / 7p75a</strain>
    </source>
</reference>
<keyword evidence="4" id="KW-1185">Reference proteome</keyword>
<dbReference type="STRING" id="644966.Tmar_0900"/>
<reference evidence="3 4" key="1">
    <citation type="journal article" date="2010" name="Stand. Genomic Sci.">
        <title>Complete genome sequence of Thermaerobacter marianensis type strain (7p75a).</title>
        <authorList>
            <person name="Han C."/>
            <person name="Gu W."/>
            <person name="Zhang X."/>
            <person name="Lapidus A."/>
            <person name="Nolan M."/>
            <person name="Copeland A."/>
            <person name="Lucas S."/>
            <person name="Del Rio T.G."/>
            <person name="Tice H."/>
            <person name="Cheng J.F."/>
            <person name="Tapia R."/>
            <person name="Goodwin L."/>
            <person name="Pitluck S."/>
            <person name="Pagani I."/>
            <person name="Ivanova N."/>
            <person name="Mavromatis K."/>
            <person name="Mikhailova N."/>
            <person name="Pati A."/>
            <person name="Chen A."/>
            <person name="Palaniappan K."/>
            <person name="Land M."/>
            <person name="Hauser L."/>
            <person name="Chang Y.J."/>
            <person name="Jeffries C.D."/>
            <person name="Schneider S."/>
            <person name="Rohde M."/>
            <person name="Goker M."/>
            <person name="Pukall R."/>
            <person name="Woyke T."/>
            <person name="Bristow J."/>
            <person name="Eisen J.A."/>
            <person name="Markowitz V."/>
            <person name="Hugenholtz P."/>
            <person name="Kyrpides N.C."/>
            <person name="Klenk H.P."/>
            <person name="Detter J.C."/>
        </authorList>
    </citation>
    <scope>NUCLEOTIDE SEQUENCE [LARGE SCALE GENOMIC DNA]</scope>
    <source>
        <strain evidence="4">ATCC 700841 / DSM 12885 / JCM 10246 / 7p75a</strain>
    </source>
</reference>